<name>W7XHB5_TETTS</name>
<dbReference type="AlphaFoldDB" id="W7XHB5"/>
<evidence type="ECO:0000313" key="1">
    <source>
        <dbReference type="EMBL" id="EWS76598.1"/>
    </source>
</evidence>
<sequence>MSNVFNVAKTQILISNKDAFQMKTYVTNSNITQFLLNNVLMIAAKMKQKIKKQNFVYPFRIVTTSKKLKISIIFKILHYQAFQIMDTQYKQIKFVNSTSMIKIQILFIINCQLKIHKQKQSQTALKILLMETLQGAKLYNKRLLLTFQQIKQNLNQALNKIYYIAYIKFLQSTTCQFCSIIKEDLQFMTTYNNRLFIEKKTNTTQYTLN</sequence>
<proteinExistence type="predicted"/>
<protein>
    <submittedName>
        <fullName evidence="1">Uncharacterized protein</fullName>
    </submittedName>
</protein>
<reference evidence="2" key="1">
    <citation type="journal article" date="2006" name="PLoS Biol.">
        <title>Macronuclear genome sequence of the ciliate Tetrahymena thermophila, a model eukaryote.</title>
        <authorList>
            <person name="Eisen J.A."/>
            <person name="Coyne R.S."/>
            <person name="Wu M."/>
            <person name="Wu D."/>
            <person name="Thiagarajan M."/>
            <person name="Wortman J.R."/>
            <person name="Badger J.H."/>
            <person name="Ren Q."/>
            <person name="Amedeo P."/>
            <person name="Jones K.M."/>
            <person name="Tallon L.J."/>
            <person name="Delcher A.L."/>
            <person name="Salzberg S.L."/>
            <person name="Silva J.C."/>
            <person name="Haas B.J."/>
            <person name="Majoros W.H."/>
            <person name="Farzad M."/>
            <person name="Carlton J.M."/>
            <person name="Smith R.K. Jr."/>
            <person name="Garg J."/>
            <person name="Pearlman R.E."/>
            <person name="Karrer K.M."/>
            <person name="Sun L."/>
            <person name="Manning G."/>
            <person name="Elde N.C."/>
            <person name="Turkewitz A.P."/>
            <person name="Asai D.J."/>
            <person name="Wilkes D.E."/>
            <person name="Wang Y."/>
            <person name="Cai H."/>
            <person name="Collins K."/>
            <person name="Stewart B.A."/>
            <person name="Lee S.R."/>
            <person name="Wilamowska K."/>
            <person name="Weinberg Z."/>
            <person name="Ruzzo W.L."/>
            <person name="Wloga D."/>
            <person name="Gaertig J."/>
            <person name="Frankel J."/>
            <person name="Tsao C.-C."/>
            <person name="Gorovsky M.A."/>
            <person name="Keeling P.J."/>
            <person name="Waller R.F."/>
            <person name="Patron N.J."/>
            <person name="Cherry J.M."/>
            <person name="Stover N.A."/>
            <person name="Krieger C.J."/>
            <person name="del Toro C."/>
            <person name="Ryder H.F."/>
            <person name="Williamson S.C."/>
            <person name="Barbeau R.A."/>
            <person name="Hamilton E.P."/>
            <person name="Orias E."/>
        </authorList>
    </citation>
    <scope>NUCLEOTIDE SEQUENCE [LARGE SCALE GENOMIC DNA]</scope>
    <source>
        <strain evidence="2">SB210</strain>
    </source>
</reference>
<gene>
    <name evidence="1" type="ORF">TTHERM_000414207</name>
</gene>
<dbReference type="GeneID" id="24438823"/>
<organism evidence="1 2">
    <name type="scientific">Tetrahymena thermophila (strain SB210)</name>
    <dbReference type="NCBI Taxonomy" id="312017"/>
    <lineage>
        <taxon>Eukaryota</taxon>
        <taxon>Sar</taxon>
        <taxon>Alveolata</taxon>
        <taxon>Ciliophora</taxon>
        <taxon>Intramacronucleata</taxon>
        <taxon>Oligohymenophorea</taxon>
        <taxon>Hymenostomatida</taxon>
        <taxon>Tetrahymenina</taxon>
        <taxon>Tetrahymenidae</taxon>
        <taxon>Tetrahymena</taxon>
    </lineage>
</organism>
<dbReference type="InParanoid" id="W7XHB5"/>
<dbReference type="RefSeq" id="XP_012650884.1">
    <property type="nucleotide sequence ID" value="XM_012795430.1"/>
</dbReference>
<keyword evidence="2" id="KW-1185">Reference proteome</keyword>
<dbReference type="KEGG" id="tet:TTHERM_000414207"/>
<accession>W7XHB5</accession>
<evidence type="ECO:0000313" key="2">
    <source>
        <dbReference type="Proteomes" id="UP000009168"/>
    </source>
</evidence>
<dbReference type="Proteomes" id="UP000009168">
    <property type="component" value="Unassembled WGS sequence"/>
</dbReference>
<dbReference type="EMBL" id="GG662856">
    <property type="protein sequence ID" value="EWS76598.1"/>
    <property type="molecule type" value="Genomic_DNA"/>
</dbReference>